<feature type="repeat" description="ANK" evidence="10">
    <location>
        <begin position="266"/>
        <end position="298"/>
    </location>
</feature>
<protein>
    <recommendedName>
        <fullName evidence="13">Ankyrin repeat-containing protein</fullName>
    </recommendedName>
</protein>
<dbReference type="SUPFAM" id="SSF48403">
    <property type="entry name" value="Ankyrin repeat"/>
    <property type="match status" value="1"/>
</dbReference>
<evidence type="ECO:0000256" key="1">
    <source>
        <dbReference type="ARBA" id="ARBA00004651"/>
    </source>
</evidence>
<keyword evidence="7" id="KW-0106">Calcium</keyword>
<dbReference type="PANTHER" id="PTHR10582">
    <property type="entry name" value="TRANSIENT RECEPTOR POTENTIAL ION CHANNEL PROTEIN"/>
    <property type="match status" value="1"/>
</dbReference>
<dbReference type="Pfam" id="PF00023">
    <property type="entry name" value="Ank"/>
    <property type="match status" value="1"/>
</dbReference>
<comment type="caution">
    <text evidence="11">The sequence shown here is derived from an EMBL/GenBank/DDBJ whole genome shotgun (WGS) entry which is preliminary data.</text>
</comment>
<dbReference type="GO" id="GO:0005262">
    <property type="term" value="F:calcium channel activity"/>
    <property type="evidence" value="ECO:0007669"/>
    <property type="project" value="UniProtKB-KW"/>
</dbReference>
<dbReference type="AlphaFoldDB" id="A0AAV5SQ06"/>
<evidence type="ECO:0000256" key="5">
    <source>
        <dbReference type="ARBA" id="ARBA00022673"/>
    </source>
</evidence>
<feature type="non-terminal residue" evidence="11">
    <location>
        <position position="378"/>
    </location>
</feature>
<evidence type="ECO:0000256" key="9">
    <source>
        <dbReference type="ARBA" id="ARBA00023303"/>
    </source>
</evidence>
<evidence type="ECO:0000256" key="3">
    <source>
        <dbReference type="ARBA" id="ARBA00022475"/>
    </source>
</evidence>
<keyword evidence="6" id="KW-0677">Repeat</keyword>
<evidence type="ECO:0008006" key="13">
    <source>
        <dbReference type="Google" id="ProtNLM"/>
    </source>
</evidence>
<dbReference type="PROSITE" id="PS50297">
    <property type="entry name" value="ANK_REP_REGION"/>
    <property type="match status" value="2"/>
</dbReference>
<dbReference type="InterPro" id="IPR036770">
    <property type="entry name" value="Ankyrin_rpt-contain_sf"/>
</dbReference>
<dbReference type="EMBL" id="BTSX01000001">
    <property type="protein sequence ID" value="GMS82155.1"/>
    <property type="molecule type" value="Genomic_DNA"/>
</dbReference>
<evidence type="ECO:0000256" key="6">
    <source>
        <dbReference type="ARBA" id="ARBA00022737"/>
    </source>
</evidence>
<dbReference type="GO" id="GO:0098703">
    <property type="term" value="P:calcium ion import across plasma membrane"/>
    <property type="evidence" value="ECO:0007669"/>
    <property type="project" value="TreeGrafter"/>
</dbReference>
<feature type="repeat" description="ANK" evidence="10">
    <location>
        <begin position="198"/>
        <end position="230"/>
    </location>
</feature>
<keyword evidence="12" id="KW-1185">Reference proteome</keyword>
<evidence type="ECO:0000256" key="7">
    <source>
        <dbReference type="ARBA" id="ARBA00022837"/>
    </source>
</evidence>
<evidence type="ECO:0000256" key="4">
    <source>
        <dbReference type="ARBA" id="ARBA00022568"/>
    </source>
</evidence>
<accession>A0AAV5SQ06</accession>
<keyword evidence="8" id="KW-0406">Ion transport</keyword>
<organism evidence="11 12">
    <name type="scientific">Pristionchus entomophagus</name>
    <dbReference type="NCBI Taxonomy" id="358040"/>
    <lineage>
        <taxon>Eukaryota</taxon>
        <taxon>Metazoa</taxon>
        <taxon>Ecdysozoa</taxon>
        <taxon>Nematoda</taxon>
        <taxon>Chromadorea</taxon>
        <taxon>Rhabditida</taxon>
        <taxon>Rhabditina</taxon>
        <taxon>Diplogasteromorpha</taxon>
        <taxon>Diplogasteroidea</taxon>
        <taxon>Neodiplogasteridae</taxon>
        <taxon>Pristionchus</taxon>
    </lineage>
</organism>
<reference evidence="11" key="1">
    <citation type="submission" date="2023-10" db="EMBL/GenBank/DDBJ databases">
        <title>Genome assembly of Pristionchus species.</title>
        <authorList>
            <person name="Yoshida K."/>
            <person name="Sommer R.J."/>
        </authorList>
    </citation>
    <scope>NUCLEOTIDE SEQUENCE</scope>
    <source>
        <strain evidence="11">RS0144</strain>
    </source>
</reference>
<keyword evidence="5" id="KW-0107">Calcium channel</keyword>
<dbReference type="Gene3D" id="1.25.40.20">
    <property type="entry name" value="Ankyrin repeat-containing domain"/>
    <property type="match status" value="1"/>
</dbReference>
<keyword evidence="3" id="KW-1003">Cell membrane</keyword>
<evidence type="ECO:0000313" key="11">
    <source>
        <dbReference type="EMBL" id="GMS82155.1"/>
    </source>
</evidence>
<evidence type="ECO:0000256" key="8">
    <source>
        <dbReference type="ARBA" id="ARBA00023065"/>
    </source>
</evidence>
<keyword evidence="9" id="KW-0407">Ion channel</keyword>
<name>A0AAV5SQ06_9BILA</name>
<dbReference type="PROSITE" id="PS50088">
    <property type="entry name" value="ANK_REPEAT"/>
    <property type="match status" value="3"/>
</dbReference>
<dbReference type="GO" id="GO:0005886">
    <property type="term" value="C:plasma membrane"/>
    <property type="evidence" value="ECO:0007669"/>
    <property type="project" value="UniProtKB-SubCell"/>
</dbReference>
<comment type="subcellular location">
    <subcellularLocation>
        <location evidence="1">Cell membrane</location>
        <topology evidence="1">Multi-pass membrane protein</topology>
    </subcellularLocation>
</comment>
<dbReference type="InterPro" id="IPR002110">
    <property type="entry name" value="Ankyrin_rpt"/>
</dbReference>
<dbReference type="FunFam" id="1.25.40.20:FF:000181">
    <property type="entry name" value="Nanchung, isoform A"/>
    <property type="match status" value="1"/>
</dbReference>
<evidence type="ECO:0000256" key="10">
    <source>
        <dbReference type="PROSITE-ProRule" id="PRU00023"/>
    </source>
</evidence>
<feature type="repeat" description="ANK" evidence="10">
    <location>
        <begin position="299"/>
        <end position="331"/>
    </location>
</feature>
<keyword evidence="2" id="KW-0813">Transport</keyword>
<evidence type="ECO:0000256" key="2">
    <source>
        <dbReference type="ARBA" id="ARBA00022448"/>
    </source>
</evidence>
<dbReference type="Pfam" id="PF12796">
    <property type="entry name" value="Ank_2"/>
    <property type="match status" value="1"/>
</dbReference>
<dbReference type="SMART" id="SM00248">
    <property type="entry name" value="ANK"/>
    <property type="match status" value="4"/>
</dbReference>
<dbReference type="InterPro" id="IPR024862">
    <property type="entry name" value="TRPV"/>
</dbReference>
<gene>
    <name evidence="11" type="ORF">PENTCL1PPCAC_4330</name>
</gene>
<dbReference type="PANTHER" id="PTHR10582:SF30">
    <property type="entry name" value="ION TRANSPORT DOMAIN-CONTAINING PROTEIN"/>
    <property type="match status" value="1"/>
</dbReference>
<dbReference type="Proteomes" id="UP001432027">
    <property type="component" value="Unassembled WGS sequence"/>
</dbReference>
<proteinExistence type="predicted"/>
<keyword evidence="4" id="KW-0109">Calcium transport</keyword>
<keyword evidence="3" id="KW-0472">Membrane</keyword>
<keyword evidence="10" id="KW-0040">ANK repeat</keyword>
<sequence>MGAGASSEDGSKKGGIGGMGRLREDMKLYRLVDLHAGGELIPWMRYAQRSGDHSIVDSYIDVKVCEFLYNQGKGKLVAVTELVKMRNKERNERLGAFSRKKGKGKSGPNILDDFDQENANAGDLKKALKLLDGGGKGGRNESKYREMCWKTDERGSMGETIIGVCFLNGSDIHNKLALKILDTFPKLINDINLSEDYYGLSPLHQAVVNQDVRMVSVLLKRGADVNIRCYGAFFCAEDQKASRTDSLEHEYVELSPRTNYTGSMYFGEYPLSFAACMNHPDCYRLLIAYKANPNAQDTNGNTVLHLCVIHEKLEMFRLAVETGASLRIMNNQKLTPLTLAAKLAKKKMFLEILSMEGDTMWEYGPSSKTAYPLAKVSR</sequence>
<evidence type="ECO:0000313" key="12">
    <source>
        <dbReference type="Proteomes" id="UP001432027"/>
    </source>
</evidence>